<evidence type="ECO:0000313" key="9">
    <source>
        <dbReference type="EMBL" id="MFD2523308.1"/>
    </source>
</evidence>
<dbReference type="Pfam" id="PF02518">
    <property type="entry name" value="HATPase_c"/>
    <property type="match status" value="1"/>
</dbReference>
<evidence type="ECO:0000259" key="6">
    <source>
        <dbReference type="PROSITE" id="PS50109"/>
    </source>
</evidence>
<feature type="domain" description="Histidine kinase" evidence="6">
    <location>
        <begin position="923"/>
        <end position="1137"/>
    </location>
</feature>
<dbReference type="InterPro" id="IPR003594">
    <property type="entry name" value="HATPase_dom"/>
</dbReference>
<name>A0ABW5JDX4_9BACT</name>
<dbReference type="EC" id="2.7.13.3" evidence="2"/>
<dbReference type="InterPro" id="IPR000014">
    <property type="entry name" value="PAS"/>
</dbReference>
<dbReference type="CDD" id="cd00130">
    <property type="entry name" value="PAS"/>
    <property type="match status" value="5"/>
</dbReference>
<proteinExistence type="predicted"/>
<dbReference type="Gene3D" id="1.10.287.130">
    <property type="match status" value="1"/>
</dbReference>
<dbReference type="SUPFAM" id="SSF47384">
    <property type="entry name" value="Homodimeric domain of signal transducing histidine kinase"/>
    <property type="match status" value="1"/>
</dbReference>
<dbReference type="InterPro" id="IPR035965">
    <property type="entry name" value="PAS-like_dom_sf"/>
</dbReference>
<dbReference type="SMART" id="SM00086">
    <property type="entry name" value="PAC"/>
    <property type="match status" value="7"/>
</dbReference>
<dbReference type="PROSITE" id="PS50112">
    <property type="entry name" value="PAS"/>
    <property type="match status" value="5"/>
</dbReference>
<dbReference type="InterPro" id="IPR013767">
    <property type="entry name" value="PAS_fold"/>
</dbReference>
<dbReference type="InterPro" id="IPR036097">
    <property type="entry name" value="HisK_dim/P_sf"/>
</dbReference>
<dbReference type="RefSeq" id="WP_340240685.1">
    <property type="nucleotide sequence ID" value="NZ_JBBEWC010000024.1"/>
</dbReference>
<evidence type="ECO:0000259" key="7">
    <source>
        <dbReference type="PROSITE" id="PS50112"/>
    </source>
</evidence>
<dbReference type="PROSITE" id="PS50113">
    <property type="entry name" value="PAC"/>
    <property type="match status" value="5"/>
</dbReference>
<evidence type="ECO:0000256" key="1">
    <source>
        <dbReference type="ARBA" id="ARBA00000085"/>
    </source>
</evidence>
<dbReference type="InterPro" id="IPR001610">
    <property type="entry name" value="PAC"/>
</dbReference>
<dbReference type="InterPro" id="IPR005467">
    <property type="entry name" value="His_kinase_dom"/>
</dbReference>
<dbReference type="EMBL" id="JBHULC010000033">
    <property type="protein sequence ID" value="MFD2523308.1"/>
    <property type="molecule type" value="Genomic_DNA"/>
</dbReference>
<dbReference type="InterPro" id="IPR013656">
    <property type="entry name" value="PAS_4"/>
</dbReference>
<dbReference type="Pfam" id="PF00989">
    <property type="entry name" value="PAS"/>
    <property type="match status" value="2"/>
</dbReference>
<reference evidence="10" key="1">
    <citation type="journal article" date="2019" name="Int. J. Syst. Evol. Microbiol.">
        <title>The Global Catalogue of Microorganisms (GCM) 10K type strain sequencing project: providing services to taxonomists for standard genome sequencing and annotation.</title>
        <authorList>
            <consortium name="The Broad Institute Genomics Platform"/>
            <consortium name="The Broad Institute Genome Sequencing Center for Infectious Disease"/>
            <person name="Wu L."/>
            <person name="Ma J."/>
        </authorList>
    </citation>
    <scope>NUCLEOTIDE SEQUENCE [LARGE SCALE GENOMIC DNA]</scope>
    <source>
        <strain evidence="10">KCTC 52344</strain>
    </source>
</reference>
<feature type="domain" description="PAC" evidence="8">
    <location>
        <begin position="476"/>
        <end position="531"/>
    </location>
</feature>
<dbReference type="SMART" id="SM00387">
    <property type="entry name" value="HATPase_c"/>
    <property type="match status" value="1"/>
</dbReference>
<dbReference type="InterPro" id="IPR000700">
    <property type="entry name" value="PAS-assoc_C"/>
</dbReference>
<dbReference type="SMART" id="SM00091">
    <property type="entry name" value="PAS"/>
    <property type="match status" value="7"/>
</dbReference>
<feature type="domain" description="PAC" evidence="8">
    <location>
        <begin position="854"/>
        <end position="905"/>
    </location>
</feature>
<dbReference type="PRINTS" id="PR00344">
    <property type="entry name" value="BCTRLSENSOR"/>
</dbReference>
<dbReference type="PANTHER" id="PTHR43304:SF1">
    <property type="entry name" value="PAC DOMAIN-CONTAINING PROTEIN"/>
    <property type="match status" value="1"/>
</dbReference>
<dbReference type="CDD" id="cd00082">
    <property type="entry name" value="HisKA"/>
    <property type="match status" value="1"/>
</dbReference>
<accession>A0ABW5JDX4</accession>
<evidence type="ECO:0000256" key="4">
    <source>
        <dbReference type="ARBA" id="ARBA00022679"/>
    </source>
</evidence>
<dbReference type="Gene3D" id="3.30.565.10">
    <property type="entry name" value="Histidine kinase-like ATPase, C-terminal domain"/>
    <property type="match status" value="1"/>
</dbReference>
<dbReference type="SUPFAM" id="SSF55874">
    <property type="entry name" value="ATPase domain of HSP90 chaperone/DNA topoisomerase II/histidine kinase"/>
    <property type="match status" value="1"/>
</dbReference>
<feature type="domain" description="PAS" evidence="7">
    <location>
        <begin position="780"/>
        <end position="850"/>
    </location>
</feature>
<feature type="domain" description="PAC" evidence="8">
    <location>
        <begin position="727"/>
        <end position="779"/>
    </location>
</feature>
<dbReference type="PROSITE" id="PS50109">
    <property type="entry name" value="HIS_KIN"/>
    <property type="match status" value="1"/>
</dbReference>
<keyword evidence="4" id="KW-0808">Transferase</keyword>
<dbReference type="SUPFAM" id="SSF55785">
    <property type="entry name" value="PYP-like sensor domain (PAS domain)"/>
    <property type="match status" value="7"/>
</dbReference>
<sequence length="1141" mass="130215">MSNKATTTQTDISVPEFKNGQNQLSKSAELLANASFLQRYSEECYVVVDTNLSIMSFSQNFAHACQWAYGKEVKTGNYIIDYQPAEKADQIRELYERALQNEAFEIELEITTTHAQAVNTLNKFKPIHNDNGQTIGAFVSSVNITSIKKAENEIHKHERRYRAIIENSLDAFFFTTYEGLILDINNAAIDMFGYTIEEFRKLNRSDLAVFTNDELEQYQTERDKVGKMKGEAIGKRKNGELFTFEFSSILYNDGSDDIKFGTFIRDISARKNAEKTIALNEKRFRALVENAGDIIILSSASGIVTYVSPAYEKLTGFSAAEVVGYTNLQLVHPEQAKETLVFFEQLIKTPGQAMPRLNRLKHKQGHYIWVEGYLTNLLHEESVQAIVSNYHDITERIQAAEDLRQSENNLKTIFENTAEAFLLLDTNRIVKAFNSSAKKIGFLNGDQEVKVGFDALNFTADARREMVISLFERVINGEEIQYDRAFELQDGSLLWYTFSIKPVFENGQVTGVCMNGRDITERKLIYEELTKRELRFRTILKNSHDILFLFDADGKIEFMSPGIEKLFGFIKENDEIQHLLDNIHPDDLENAVQQLRLAFMSPDVPVALTLRKQKKDGTFVWLEGTFTNMLHIPEVKVMVANFRDITERKLFEEQQALLGSIVNSSDDAIISINLDTTIITWNKGAEKLYGYKAHEVIGRSSYMIIPTERNNEEAELMRQIQRGESVNHYETQRIRKNKQLVDVSLTLSPIRDSKGNITGASKIARDISDKKKAADIIKNNERRFRSLLQNSNDGLTLMTVEGVMLEVSPAGQKITGFTEAEMVGHSRFDLIHPDDLNHVMEAFINVIENPEKTENFEYRSLTIDGTYKWLDACCQNMLNDPAVAAIVINYRDITERKNQELEREKLIKTLNQKNNDLRNFSYITSHNLKAPLSNLMGFLELLEDITIEDPTLRNILDGFGASTAQLNQTINDLVQILIIRDSYSVEQKELSFDKVFTQVKNQLRMQIKEARVQIETDFRHAPTVVFNKTYLESIFLNLLTNAIRYRAYDRPLEIKVSTQVQNNAIVLRFTDNGIGIDTELHKTKLFGLYQRFHNRPDSKGLGLYLIKSQMESLQGSISVESTVDVGTTFVLSFAATNTAIK</sequence>
<organism evidence="9 10">
    <name type="scientific">Emticicia soli</name>
    <dbReference type="NCBI Taxonomy" id="2027878"/>
    <lineage>
        <taxon>Bacteria</taxon>
        <taxon>Pseudomonadati</taxon>
        <taxon>Bacteroidota</taxon>
        <taxon>Cytophagia</taxon>
        <taxon>Cytophagales</taxon>
        <taxon>Leadbetterellaceae</taxon>
        <taxon>Emticicia</taxon>
    </lineage>
</organism>
<dbReference type="Proteomes" id="UP001597510">
    <property type="component" value="Unassembled WGS sequence"/>
</dbReference>
<dbReference type="InterPro" id="IPR013655">
    <property type="entry name" value="PAS_fold_3"/>
</dbReference>
<evidence type="ECO:0000256" key="3">
    <source>
        <dbReference type="ARBA" id="ARBA00022553"/>
    </source>
</evidence>
<dbReference type="InterPro" id="IPR052162">
    <property type="entry name" value="Sensor_kinase/Photoreceptor"/>
</dbReference>
<dbReference type="Gene3D" id="3.30.450.20">
    <property type="entry name" value="PAS domain"/>
    <property type="match status" value="7"/>
</dbReference>
<keyword evidence="3" id="KW-0597">Phosphoprotein</keyword>
<dbReference type="Pfam" id="PF08448">
    <property type="entry name" value="PAS_4"/>
    <property type="match status" value="1"/>
</dbReference>
<keyword evidence="5" id="KW-0418">Kinase</keyword>
<protein>
    <recommendedName>
        <fullName evidence="2">histidine kinase</fullName>
        <ecNumber evidence="2">2.7.13.3</ecNumber>
    </recommendedName>
</protein>
<evidence type="ECO:0000259" key="8">
    <source>
        <dbReference type="PROSITE" id="PS50113"/>
    </source>
</evidence>
<evidence type="ECO:0000256" key="5">
    <source>
        <dbReference type="ARBA" id="ARBA00022777"/>
    </source>
</evidence>
<dbReference type="InterPro" id="IPR036890">
    <property type="entry name" value="HATPase_C_sf"/>
</dbReference>
<comment type="caution">
    <text evidence="9">The sequence shown here is derived from an EMBL/GenBank/DDBJ whole genome shotgun (WGS) entry which is preliminary data.</text>
</comment>
<evidence type="ECO:0000256" key="2">
    <source>
        <dbReference type="ARBA" id="ARBA00012438"/>
    </source>
</evidence>
<feature type="domain" description="PAS" evidence="7">
    <location>
        <begin position="157"/>
        <end position="199"/>
    </location>
</feature>
<feature type="domain" description="PAS" evidence="7">
    <location>
        <begin position="654"/>
        <end position="723"/>
    </location>
</feature>
<feature type="domain" description="PAS" evidence="7">
    <location>
        <begin position="280"/>
        <end position="350"/>
    </location>
</feature>
<dbReference type="SMART" id="SM00388">
    <property type="entry name" value="HisKA"/>
    <property type="match status" value="1"/>
</dbReference>
<dbReference type="InterPro" id="IPR004358">
    <property type="entry name" value="Sig_transdc_His_kin-like_C"/>
</dbReference>
<evidence type="ECO:0000313" key="10">
    <source>
        <dbReference type="Proteomes" id="UP001597510"/>
    </source>
</evidence>
<dbReference type="Pfam" id="PF13426">
    <property type="entry name" value="PAS_9"/>
    <property type="match status" value="2"/>
</dbReference>
<feature type="domain" description="PAS" evidence="7">
    <location>
        <begin position="532"/>
        <end position="602"/>
    </location>
</feature>
<comment type="catalytic activity">
    <reaction evidence="1">
        <text>ATP + protein L-histidine = ADP + protein N-phospho-L-histidine.</text>
        <dbReference type="EC" id="2.7.13.3"/>
    </reaction>
</comment>
<keyword evidence="10" id="KW-1185">Reference proteome</keyword>
<dbReference type="Pfam" id="PF08447">
    <property type="entry name" value="PAS_3"/>
    <property type="match status" value="1"/>
</dbReference>
<feature type="domain" description="PAC" evidence="8">
    <location>
        <begin position="104"/>
        <end position="156"/>
    </location>
</feature>
<dbReference type="PANTHER" id="PTHR43304">
    <property type="entry name" value="PHYTOCHROME-LIKE PROTEIN CPH1"/>
    <property type="match status" value="1"/>
</dbReference>
<gene>
    <name evidence="9" type="ORF">ACFSR2_20590</name>
</gene>
<dbReference type="InterPro" id="IPR003661">
    <property type="entry name" value="HisK_dim/P_dom"/>
</dbReference>
<feature type="domain" description="PAC" evidence="8">
    <location>
        <begin position="354"/>
        <end position="405"/>
    </location>
</feature>
<dbReference type="NCBIfam" id="TIGR00229">
    <property type="entry name" value="sensory_box"/>
    <property type="match status" value="6"/>
</dbReference>